<evidence type="ECO:0000313" key="1">
    <source>
        <dbReference type="EMBL" id="GEK78684.1"/>
    </source>
</evidence>
<gene>
    <name evidence="1" type="ORF">ABA31_00350</name>
</gene>
<protein>
    <recommendedName>
        <fullName evidence="3">Branched-chain amino acid aminotransferase/4-amino-4-deoxychorismate lyase</fullName>
    </recommendedName>
</protein>
<organism evidence="1 2">
    <name type="scientific">Agrococcus baldri</name>
    <dbReference type="NCBI Taxonomy" id="153730"/>
    <lineage>
        <taxon>Bacteria</taxon>
        <taxon>Bacillati</taxon>
        <taxon>Actinomycetota</taxon>
        <taxon>Actinomycetes</taxon>
        <taxon>Micrococcales</taxon>
        <taxon>Microbacteriaceae</taxon>
        <taxon>Agrococcus</taxon>
    </lineage>
</organism>
<accession>A0AA87RDF5</accession>
<evidence type="ECO:0000313" key="2">
    <source>
        <dbReference type="Proteomes" id="UP000321749"/>
    </source>
</evidence>
<name>A0AA87RDF5_9MICO</name>
<dbReference type="GO" id="GO:0003824">
    <property type="term" value="F:catalytic activity"/>
    <property type="evidence" value="ECO:0007669"/>
    <property type="project" value="InterPro"/>
</dbReference>
<keyword evidence="2" id="KW-1185">Reference proteome</keyword>
<dbReference type="AlphaFoldDB" id="A0AA87RDF5"/>
<proteinExistence type="predicted"/>
<dbReference type="Proteomes" id="UP000321749">
    <property type="component" value="Unassembled WGS sequence"/>
</dbReference>
<dbReference type="Gene3D" id="3.20.10.10">
    <property type="entry name" value="D-amino Acid Aminotransferase, subunit A, domain 2"/>
    <property type="match status" value="1"/>
</dbReference>
<dbReference type="InterPro" id="IPR036038">
    <property type="entry name" value="Aminotransferase-like"/>
</dbReference>
<reference evidence="1 2" key="1">
    <citation type="submission" date="2019-07" db="EMBL/GenBank/DDBJ databases">
        <title>Whole genome shotgun sequence of Agrococcus baldri NBRC 103055.</title>
        <authorList>
            <person name="Hosoyama A."/>
            <person name="Uohara A."/>
            <person name="Ohji S."/>
            <person name="Ichikawa N."/>
        </authorList>
    </citation>
    <scope>NUCLEOTIDE SEQUENCE [LARGE SCALE GENOMIC DNA]</scope>
    <source>
        <strain evidence="1 2">NBRC 103055</strain>
    </source>
</reference>
<dbReference type="Pfam" id="PF01063">
    <property type="entry name" value="Aminotran_4"/>
    <property type="match status" value="1"/>
</dbReference>
<dbReference type="SUPFAM" id="SSF56752">
    <property type="entry name" value="D-aminoacid aminotransferase-like PLP-dependent enzymes"/>
    <property type="match status" value="1"/>
</dbReference>
<sequence length="266" mass="28119">MSGTAVVRAWAHSGFAPTGEPVTRTLAADSWLVDDGRVLALERHRLRFADAAAEAGGDRLDALTAARRAMDEVPAEGRWSPRLDLTPEGIRLRVRPAPERAPVDAASGAATVDAVTAARDPRRAPRRKGPDLEALAALQAEESARVGTEVEPIILADGLVAESTRSAVLWWRDGVLCSPAASTPRLASVTAAVIAEVAGIDGIMTRQERAAPADLEGCEVWLVNALRGIRAVARWVDGPSTAPASRAAAWQSRLDGLRTVPAASRR</sequence>
<dbReference type="InterPro" id="IPR001544">
    <property type="entry name" value="Aminotrans_IV"/>
</dbReference>
<evidence type="ECO:0008006" key="3">
    <source>
        <dbReference type="Google" id="ProtNLM"/>
    </source>
</evidence>
<comment type="caution">
    <text evidence="1">The sequence shown here is derived from an EMBL/GenBank/DDBJ whole genome shotgun (WGS) entry which is preliminary data.</text>
</comment>
<dbReference type="RefSeq" id="WP_146792098.1">
    <property type="nucleotide sequence ID" value="NZ_BJUU01000001.1"/>
</dbReference>
<dbReference type="EMBL" id="BJUU01000001">
    <property type="protein sequence ID" value="GEK78684.1"/>
    <property type="molecule type" value="Genomic_DNA"/>
</dbReference>
<dbReference type="InterPro" id="IPR043132">
    <property type="entry name" value="BCAT-like_C"/>
</dbReference>